<feature type="chain" id="PRO_5042250905" description="Endo-1,4-beta-xylanase" evidence="13">
    <location>
        <begin position="21"/>
        <end position="239"/>
    </location>
</feature>
<gene>
    <name evidence="15" type="ORF">DFH08DRAFT_918459</name>
</gene>
<reference evidence="15" key="1">
    <citation type="submission" date="2023-03" db="EMBL/GenBank/DDBJ databases">
        <title>Massive genome expansion in bonnet fungi (Mycena s.s.) driven by repeated elements and novel gene families across ecological guilds.</title>
        <authorList>
            <consortium name="Lawrence Berkeley National Laboratory"/>
            <person name="Harder C.B."/>
            <person name="Miyauchi S."/>
            <person name="Viragh M."/>
            <person name="Kuo A."/>
            <person name="Thoen E."/>
            <person name="Andreopoulos B."/>
            <person name="Lu D."/>
            <person name="Skrede I."/>
            <person name="Drula E."/>
            <person name="Henrissat B."/>
            <person name="Morin E."/>
            <person name="Kohler A."/>
            <person name="Barry K."/>
            <person name="LaButti K."/>
            <person name="Morin E."/>
            <person name="Salamov A."/>
            <person name="Lipzen A."/>
            <person name="Mereny Z."/>
            <person name="Hegedus B."/>
            <person name="Baldrian P."/>
            <person name="Stursova M."/>
            <person name="Weitz H."/>
            <person name="Taylor A."/>
            <person name="Grigoriev I.V."/>
            <person name="Nagy L.G."/>
            <person name="Martin F."/>
            <person name="Kauserud H."/>
        </authorList>
    </citation>
    <scope>NUCLEOTIDE SEQUENCE</scope>
    <source>
        <strain evidence="15">CBHHK002</strain>
    </source>
</reference>
<evidence type="ECO:0000313" key="16">
    <source>
        <dbReference type="Proteomes" id="UP001218218"/>
    </source>
</evidence>
<dbReference type="InterPro" id="IPR013320">
    <property type="entry name" value="ConA-like_dom_sf"/>
</dbReference>
<comment type="caution">
    <text evidence="15">The sequence shown here is derived from an EMBL/GenBank/DDBJ whole genome shotgun (WGS) entry which is preliminary data.</text>
</comment>
<dbReference type="GO" id="GO:0045493">
    <property type="term" value="P:xylan catabolic process"/>
    <property type="evidence" value="ECO:0007669"/>
    <property type="project" value="UniProtKB-UniRule"/>
</dbReference>
<proteinExistence type="inferred from homology"/>
<evidence type="ECO:0000256" key="4">
    <source>
        <dbReference type="ARBA" id="ARBA00012590"/>
    </source>
</evidence>
<feature type="active site" description="Nucleophile" evidence="11">
    <location>
        <position position="132"/>
    </location>
</feature>
<dbReference type="InterPro" id="IPR013319">
    <property type="entry name" value="GH11/12"/>
</dbReference>
<keyword evidence="9 11" id="KW-0326">Glycosidase</keyword>
<comment type="catalytic activity">
    <reaction evidence="1 11 12">
        <text>Endohydrolysis of (1-&gt;4)-beta-D-xylosidic linkages in xylans.</text>
        <dbReference type="EC" id="3.2.1.8"/>
    </reaction>
</comment>
<evidence type="ECO:0000256" key="8">
    <source>
        <dbReference type="ARBA" id="ARBA00023277"/>
    </source>
</evidence>
<dbReference type="EMBL" id="JARIHO010000087">
    <property type="protein sequence ID" value="KAJ7307766.1"/>
    <property type="molecule type" value="Genomic_DNA"/>
</dbReference>
<evidence type="ECO:0000256" key="11">
    <source>
        <dbReference type="PROSITE-ProRule" id="PRU01097"/>
    </source>
</evidence>
<comment type="pathway">
    <text evidence="2 11 12">Glycan degradation; xylan degradation.</text>
</comment>
<dbReference type="Gene3D" id="2.60.120.180">
    <property type="match status" value="1"/>
</dbReference>
<evidence type="ECO:0000256" key="3">
    <source>
        <dbReference type="ARBA" id="ARBA00007792"/>
    </source>
</evidence>
<dbReference type="SUPFAM" id="SSF49899">
    <property type="entry name" value="Concanavalin A-like lectins/glucanases"/>
    <property type="match status" value="1"/>
</dbReference>
<dbReference type="Pfam" id="PF00457">
    <property type="entry name" value="Glyco_hydro_11"/>
    <property type="match status" value="1"/>
</dbReference>
<keyword evidence="7 11" id="KW-0378">Hydrolase</keyword>
<keyword evidence="16" id="KW-1185">Reference proteome</keyword>
<keyword evidence="8 11" id="KW-0119">Carbohydrate metabolism</keyword>
<dbReference type="PROSITE" id="PS51761">
    <property type="entry name" value="GH11_3"/>
    <property type="match status" value="1"/>
</dbReference>
<comment type="similarity">
    <text evidence="3 11 12">Belongs to the glycosyl hydrolase 11 (cellulase G) family.</text>
</comment>
<protein>
    <recommendedName>
        <fullName evidence="4 11">Endo-1,4-beta-xylanase</fullName>
        <ecNumber evidence="4 11">3.2.1.8</ecNumber>
    </recommendedName>
</protein>
<evidence type="ECO:0000313" key="15">
    <source>
        <dbReference type="EMBL" id="KAJ7307766.1"/>
    </source>
</evidence>
<dbReference type="PANTHER" id="PTHR46828">
    <property type="entry name" value="ENDO-1,4-BETA-XYLANASE A-RELATED"/>
    <property type="match status" value="1"/>
</dbReference>
<accession>A0AAD7EAX0</accession>
<evidence type="ECO:0000256" key="12">
    <source>
        <dbReference type="RuleBase" id="RU362015"/>
    </source>
</evidence>
<dbReference type="EC" id="3.2.1.8" evidence="4 11"/>
<dbReference type="GO" id="GO:0031176">
    <property type="term" value="F:endo-1,4-beta-xylanase activity"/>
    <property type="evidence" value="ECO:0007669"/>
    <property type="project" value="UniProtKB-UniRule"/>
</dbReference>
<evidence type="ECO:0000256" key="1">
    <source>
        <dbReference type="ARBA" id="ARBA00000681"/>
    </source>
</evidence>
<evidence type="ECO:0000256" key="5">
    <source>
        <dbReference type="ARBA" id="ARBA00022651"/>
    </source>
</evidence>
<dbReference type="AlphaFoldDB" id="A0AAD7EAX0"/>
<feature type="signal peptide" evidence="13">
    <location>
        <begin position="1"/>
        <end position="20"/>
    </location>
</feature>
<evidence type="ECO:0000259" key="14">
    <source>
        <dbReference type="PROSITE" id="PS51761"/>
    </source>
</evidence>
<name>A0AAD7EAX0_9AGAR</name>
<feature type="active site" description="Proton donor" evidence="11">
    <location>
        <position position="226"/>
    </location>
</feature>
<evidence type="ECO:0000256" key="7">
    <source>
        <dbReference type="ARBA" id="ARBA00022801"/>
    </source>
</evidence>
<evidence type="ECO:0000256" key="2">
    <source>
        <dbReference type="ARBA" id="ARBA00004851"/>
    </source>
</evidence>
<keyword evidence="6 13" id="KW-0732">Signal</keyword>
<dbReference type="Proteomes" id="UP001218218">
    <property type="component" value="Unassembled WGS sequence"/>
</dbReference>
<evidence type="ECO:0000256" key="10">
    <source>
        <dbReference type="ARBA" id="ARBA00023326"/>
    </source>
</evidence>
<organism evidence="15 16">
    <name type="scientific">Mycena albidolilacea</name>
    <dbReference type="NCBI Taxonomy" id="1033008"/>
    <lineage>
        <taxon>Eukaryota</taxon>
        <taxon>Fungi</taxon>
        <taxon>Dikarya</taxon>
        <taxon>Basidiomycota</taxon>
        <taxon>Agaricomycotina</taxon>
        <taxon>Agaricomycetes</taxon>
        <taxon>Agaricomycetidae</taxon>
        <taxon>Agaricales</taxon>
        <taxon>Marasmiineae</taxon>
        <taxon>Mycenaceae</taxon>
        <taxon>Mycena</taxon>
    </lineage>
</organism>
<feature type="domain" description="GH11" evidence="14">
    <location>
        <begin position="45"/>
        <end position="239"/>
    </location>
</feature>
<evidence type="ECO:0000256" key="13">
    <source>
        <dbReference type="SAM" id="SignalP"/>
    </source>
</evidence>
<dbReference type="PANTHER" id="PTHR46828:SF4">
    <property type="entry name" value="ENDO-1,4-BETA-XYLANASE"/>
    <property type="match status" value="1"/>
</dbReference>
<sequence length="239" mass="25265">MRFSTTLLSAVAFAGSGTHALFLPHGSNFTFPTDIVDSGALSARGVQGPGQGTFDGFFWTNFVTSGFNLVFTNIAGGQYEAQWSGSGDFVVGQGFNPGSKSRVINFSASWGPNPASAAILSVYGWSTNPLVEYYINEDANAFNLGTANSGTTHKGTVVSDGSTYDIYEHTQVNQPSIIGTATFNQYLSVRQNKRTSGSVTVQNHVNAWAALGMNLGTMNYQVMAVEGLSSSGQATVTIH</sequence>
<evidence type="ECO:0000256" key="6">
    <source>
        <dbReference type="ARBA" id="ARBA00022729"/>
    </source>
</evidence>
<dbReference type="InterPro" id="IPR001137">
    <property type="entry name" value="Glyco_hydro_11"/>
</dbReference>
<keyword evidence="10 11" id="KW-0624">Polysaccharide degradation</keyword>
<dbReference type="PRINTS" id="PR00911">
    <property type="entry name" value="GLHYDRLASE11"/>
</dbReference>
<dbReference type="InterPro" id="IPR033123">
    <property type="entry name" value="GH11_dom"/>
</dbReference>
<keyword evidence="5 11" id="KW-0858">Xylan degradation</keyword>
<evidence type="ECO:0000256" key="9">
    <source>
        <dbReference type="ARBA" id="ARBA00023295"/>
    </source>
</evidence>